<gene>
    <name evidence="1" type="ORF">TM448A02781_0005</name>
    <name evidence="2" type="ORF">TM448B04411_0002</name>
</gene>
<name>A0A6H1ZYX2_9ZZZZ</name>
<dbReference type="AlphaFoldDB" id="A0A6H1ZYX2"/>
<reference evidence="1" key="1">
    <citation type="submission" date="2020-03" db="EMBL/GenBank/DDBJ databases">
        <title>The deep terrestrial virosphere.</title>
        <authorList>
            <person name="Holmfeldt K."/>
            <person name="Nilsson E."/>
            <person name="Simone D."/>
            <person name="Lopez-Fernandez M."/>
            <person name="Wu X."/>
            <person name="de Brujin I."/>
            <person name="Lundin D."/>
            <person name="Andersson A."/>
            <person name="Bertilsson S."/>
            <person name="Dopson M."/>
        </authorList>
    </citation>
    <scope>NUCLEOTIDE SEQUENCE</scope>
    <source>
        <strain evidence="1">TM448A02781</strain>
        <strain evidence="2">TM448B04411</strain>
    </source>
</reference>
<organism evidence="1">
    <name type="scientific">viral metagenome</name>
    <dbReference type="NCBI Taxonomy" id="1070528"/>
    <lineage>
        <taxon>unclassified sequences</taxon>
        <taxon>metagenomes</taxon>
        <taxon>organismal metagenomes</taxon>
    </lineage>
</organism>
<evidence type="ECO:0000313" key="1">
    <source>
        <dbReference type="EMBL" id="QJA52517.1"/>
    </source>
</evidence>
<sequence>MSSPLNLGQVADLTDRSIQKIFQKEAENELQLKQYYNYRTTDERYEKDSSISGLKEAEFTNENAEIYEDVPIQGYDKTYLFMRPLTEMLVPNSLNCGKLSL</sequence>
<proteinExistence type="predicted"/>
<protein>
    <submittedName>
        <fullName evidence="1">Uncharacterized protein</fullName>
    </submittedName>
</protein>
<dbReference type="EMBL" id="MT145073">
    <property type="protein sequence ID" value="QJI03264.1"/>
    <property type="molecule type" value="Genomic_DNA"/>
</dbReference>
<dbReference type="EMBL" id="MT144346">
    <property type="protein sequence ID" value="QJA52517.1"/>
    <property type="molecule type" value="Genomic_DNA"/>
</dbReference>
<accession>A0A6H1ZYX2</accession>
<evidence type="ECO:0000313" key="2">
    <source>
        <dbReference type="EMBL" id="QJI03264.1"/>
    </source>
</evidence>